<gene>
    <name evidence="2" type="ORF">EMCG_07521</name>
</gene>
<evidence type="ECO:0000256" key="1">
    <source>
        <dbReference type="SAM" id="MobiDB-lite"/>
    </source>
</evidence>
<protein>
    <submittedName>
        <fullName evidence="2">Uncharacterized protein</fullName>
    </submittedName>
</protein>
<feature type="compositionally biased region" description="Polar residues" evidence="1">
    <location>
        <begin position="1"/>
        <end position="14"/>
    </location>
</feature>
<feature type="region of interest" description="Disordered" evidence="1">
    <location>
        <begin position="1"/>
        <end position="83"/>
    </location>
</feature>
<evidence type="ECO:0000313" key="3">
    <source>
        <dbReference type="Proteomes" id="UP000034164"/>
    </source>
</evidence>
<name>A0A0G2I8F2_9EURO</name>
<organism evidence="2 3">
    <name type="scientific">[Emmonsia] crescens</name>
    <dbReference type="NCBI Taxonomy" id="73230"/>
    <lineage>
        <taxon>Eukaryota</taxon>
        <taxon>Fungi</taxon>
        <taxon>Dikarya</taxon>
        <taxon>Ascomycota</taxon>
        <taxon>Pezizomycotina</taxon>
        <taxon>Eurotiomycetes</taxon>
        <taxon>Eurotiomycetidae</taxon>
        <taxon>Onygenales</taxon>
        <taxon>Ajellomycetaceae</taxon>
        <taxon>Emergomyces</taxon>
    </lineage>
</organism>
<sequence length="83" mass="8317">MTFPGTSKRPSSEQLPAPANLSHSPTPTNPSAAHQDLAPALLLPLPPPPASPAVAQTAPPADTPSMASPASRHSVTSNGMPPP</sequence>
<feature type="compositionally biased region" description="Low complexity" evidence="1">
    <location>
        <begin position="32"/>
        <end position="43"/>
    </location>
</feature>
<feature type="compositionally biased region" description="Polar residues" evidence="1">
    <location>
        <begin position="65"/>
        <end position="83"/>
    </location>
</feature>
<reference evidence="3" key="1">
    <citation type="journal article" date="2015" name="PLoS Genet.">
        <title>The dynamic genome and transcriptome of the human fungal pathogen Blastomyces and close relative Emmonsia.</title>
        <authorList>
            <person name="Munoz J.F."/>
            <person name="Gauthier G.M."/>
            <person name="Desjardins C.A."/>
            <person name="Gallo J.E."/>
            <person name="Holder J."/>
            <person name="Sullivan T.D."/>
            <person name="Marty A.J."/>
            <person name="Carmen J.C."/>
            <person name="Chen Z."/>
            <person name="Ding L."/>
            <person name="Gujja S."/>
            <person name="Magrini V."/>
            <person name="Misas E."/>
            <person name="Mitreva M."/>
            <person name="Priest M."/>
            <person name="Saif S."/>
            <person name="Whiston E.A."/>
            <person name="Young S."/>
            <person name="Zeng Q."/>
            <person name="Goldman W.E."/>
            <person name="Mardis E.R."/>
            <person name="Taylor J.W."/>
            <person name="McEwen J.G."/>
            <person name="Clay O.K."/>
            <person name="Klein B.S."/>
            <person name="Cuomo C.A."/>
        </authorList>
    </citation>
    <scope>NUCLEOTIDE SEQUENCE [LARGE SCALE GENOMIC DNA]</scope>
    <source>
        <strain evidence="3">UAMH 3008</strain>
    </source>
</reference>
<comment type="caution">
    <text evidence="2">The sequence shown here is derived from an EMBL/GenBank/DDBJ whole genome shotgun (WGS) entry which is preliminary data.</text>
</comment>
<dbReference type="AlphaFoldDB" id="A0A0G2I8F2"/>
<dbReference type="Proteomes" id="UP000034164">
    <property type="component" value="Unassembled WGS sequence"/>
</dbReference>
<accession>A0A0G2I8F2</accession>
<feature type="compositionally biased region" description="Polar residues" evidence="1">
    <location>
        <begin position="21"/>
        <end position="31"/>
    </location>
</feature>
<proteinExistence type="predicted"/>
<evidence type="ECO:0000313" key="2">
    <source>
        <dbReference type="EMBL" id="KKZ66803.1"/>
    </source>
</evidence>
<dbReference type="VEuPathDB" id="FungiDB:EMCG_07521"/>
<dbReference type="EMBL" id="LCZI01000404">
    <property type="protein sequence ID" value="KKZ66803.1"/>
    <property type="molecule type" value="Genomic_DNA"/>
</dbReference>